<comment type="similarity">
    <text evidence="1">Belongs to the short-chain dehydrogenases/reductases (SDR) family.</text>
</comment>
<organism evidence="3 4">
    <name type="scientific">Halorubrum tropicale</name>
    <dbReference type="NCBI Taxonomy" id="1765655"/>
    <lineage>
        <taxon>Archaea</taxon>
        <taxon>Methanobacteriati</taxon>
        <taxon>Methanobacteriota</taxon>
        <taxon>Stenosarchaea group</taxon>
        <taxon>Halobacteria</taxon>
        <taxon>Halobacteriales</taxon>
        <taxon>Haloferacaceae</taxon>
        <taxon>Halorubrum</taxon>
    </lineage>
</organism>
<dbReference type="OrthoDB" id="7442at2157"/>
<sequence length="251" mass="26322">MNGIQDGVAVVTGGGSGIGRQSSLRFAEAGANVVVADINEEGGHETVEMITSDGGEATFVKTNVTDSDDVDAMVQTALDEYGGLDFAHNNAGIADEGTRLAEYDETQWDRMIDVNLKGVWRCLKAEIPEMIERGGGAIVNTSSVAGVSANGSAHYAASKHGVIGLTRRATVDYAEDGIRFNAVCPGVIDTPMVQQAGEDNSEEMDRITAGIPVGRLGEPQEIADTVVWLCSEDSSYVMGQPIIVDGGLLAQ</sequence>
<proteinExistence type="inferred from homology"/>
<dbReference type="NCBIfam" id="NF005559">
    <property type="entry name" value="PRK07231.1"/>
    <property type="match status" value="1"/>
</dbReference>
<keyword evidence="2" id="KW-0560">Oxidoreductase</keyword>
<evidence type="ECO:0000256" key="1">
    <source>
        <dbReference type="ARBA" id="ARBA00006484"/>
    </source>
</evidence>
<gene>
    <name evidence="3" type="ORF">AMR74_15895</name>
</gene>
<evidence type="ECO:0000256" key="2">
    <source>
        <dbReference type="ARBA" id="ARBA00023002"/>
    </source>
</evidence>
<dbReference type="Pfam" id="PF13561">
    <property type="entry name" value="adh_short_C2"/>
    <property type="match status" value="1"/>
</dbReference>
<dbReference type="PRINTS" id="PR00080">
    <property type="entry name" value="SDRFAMILY"/>
</dbReference>
<accession>A0A0N0UA31</accession>
<dbReference type="PANTHER" id="PTHR24321">
    <property type="entry name" value="DEHYDROGENASES, SHORT CHAIN"/>
    <property type="match status" value="1"/>
</dbReference>
<dbReference type="Proteomes" id="UP000037747">
    <property type="component" value="Unassembled WGS sequence"/>
</dbReference>
<evidence type="ECO:0000313" key="3">
    <source>
        <dbReference type="EMBL" id="KOX94264.1"/>
    </source>
</evidence>
<protein>
    <submittedName>
        <fullName evidence="3">Oxidoreductase</fullName>
    </submittedName>
</protein>
<keyword evidence="4" id="KW-1185">Reference proteome</keyword>
<dbReference type="FunFam" id="3.40.50.720:FF:000084">
    <property type="entry name" value="Short-chain dehydrogenase reductase"/>
    <property type="match status" value="1"/>
</dbReference>
<name>A0A0N0UA31_9EURY</name>
<dbReference type="InterPro" id="IPR002347">
    <property type="entry name" value="SDR_fam"/>
</dbReference>
<dbReference type="STRING" id="1765655.AMR74_15895"/>
<dbReference type="PANTHER" id="PTHR24321:SF8">
    <property type="entry name" value="ESTRADIOL 17-BETA-DEHYDROGENASE 8-RELATED"/>
    <property type="match status" value="1"/>
</dbReference>
<dbReference type="GO" id="GO:0016491">
    <property type="term" value="F:oxidoreductase activity"/>
    <property type="evidence" value="ECO:0007669"/>
    <property type="project" value="UniProtKB-KW"/>
</dbReference>
<dbReference type="InterPro" id="IPR036291">
    <property type="entry name" value="NAD(P)-bd_dom_sf"/>
</dbReference>
<reference evidence="3 4" key="1">
    <citation type="submission" date="2015-08" db="EMBL/GenBank/DDBJ databases">
        <title>Genomes of Isolates from Cabo Rojo, PR.</title>
        <authorList>
            <person name="Sanchez-Nieves R.L."/>
            <person name="Montalvo-Rodriguez R."/>
        </authorList>
    </citation>
    <scope>NUCLEOTIDE SEQUENCE [LARGE SCALE GENOMIC DNA]</scope>
    <source>
        <strain evidence="3 4">5</strain>
    </source>
</reference>
<dbReference type="EMBL" id="LIST01000009">
    <property type="protein sequence ID" value="KOX94264.1"/>
    <property type="molecule type" value="Genomic_DNA"/>
</dbReference>
<dbReference type="RefSeq" id="WP_053773023.1">
    <property type="nucleotide sequence ID" value="NZ_LIST01000009.1"/>
</dbReference>
<dbReference type="PATRIC" id="fig|1705389.3.peg.4098"/>
<dbReference type="SUPFAM" id="SSF51735">
    <property type="entry name" value="NAD(P)-binding Rossmann-fold domains"/>
    <property type="match status" value="1"/>
</dbReference>
<dbReference type="Gene3D" id="3.40.50.720">
    <property type="entry name" value="NAD(P)-binding Rossmann-like Domain"/>
    <property type="match status" value="1"/>
</dbReference>
<comment type="caution">
    <text evidence="3">The sequence shown here is derived from an EMBL/GenBank/DDBJ whole genome shotgun (WGS) entry which is preliminary data.</text>
</comment>
<dbReference type="PRINTS" id="PR00081">
    <property type="entry name" value="GDHRDH"/>
</dbReference>
<dbReference type="CDD" id="cd05233">
    <property type="entry name" value="SDR_c"/>
    <property type="match status" value="1"/>
</dbReference>
<dbReference type="AlphaFoldDB" id="A0A0N0UA31"/>
<evidence type="ECO:0000313" key="4">
    <source>
        <dbReference type="Proteomes" id="UP000037747"/>
    </source>
</evidence>